<organism evidence="2 3">
    <name type="scientific">Ensete ventricosum</name>
    <name type="common">Abyssinian banana</name>
    <name type="synonym">Musa ensete</name>
    <dbReference type="NCBI Taxonomy" id="4639"/>
    <lineage>
        <taxon>Eukaryota</taxon>
        <taxon>Viridiplantae</taxon>
        <taxon>Streptophyta</taxon>
        <taxon>Embryophyta</taxon>
        <taxon>Tracheophyta</taxon>
        <taxon>Spermatophyta</taxon>
        <taxon>Magnoliopsida</taxon>
        <taxon>Liliopsida</taxon>
        <taxon>Zingiberales</taxon>
        <taxon>Musaceae</taxon>
        <taxon>Ensete</taxon>
    </lineage>
</organism>
<protein>
    <submittedName>
        <fullName evidence="2">Uncharacterized protein</fullName>
    </submittedName>
</protein>
<dbReference type="AlphaFoldDB" id="A0A427AK77"/>
<dbReference type="Proteomes" id="UP000287651">
    <property type="component" value="Unassembled WGS sequence"/>
</dbReference>
<evidence type="ECO:0000256" key="1">
    <source>
        <dbReference type="SAM" id="MobiDB-lite"/>
    </source>
</evidence>
<dbReference type="EMBL" id="AMZH03002133">
    <property type="protein sequence ID" value="RRT76665.1"/>
    <property type="molecule type" value="Genomic_DNA"/>
</dbReference>
<accession>A0A427AK77</accession>
<reference evidence="2 3" key="1">
    <citation type="journal article" date="2014" name="Agronomy (Basel)">
        <title>A Draft Genome Sequence for Ensete ventricosum, the Drought-Tolerant Tree Against Hunger.</title>
        <authorList>
            <person name="Harrison J."/>
            <person name="Moore K.A."/>
            <person name="Paszkiewicz K."/>
            <person name="Jones T."/>
            <person name="Grant M."/>
            <person name="Ambacheew D."/>
            <person name="Muzemil S."/>
            <person name="Studholme D.J."/>
        </authorList>
    </citation>
    <scope>NUCLEOTIDE SEQUENCE [LARGE SCALE GENOMIC DNA]</scope>
</reference>
<evidence type="ECO:0000313" key="2">
    <source>
        <dbReference type="EMBL" id="RRT76665.1"/>
    </source>
</evidence>
<feature type="region of interest" description="Disordered" evidence="1">
    <location>
        <begin position="1"/>
        <end position="36"/>
    </location>
</feature>
<gene>
    <name evidence="2" type="ORF">B296_00027157</name>
</gene>
<sequence>MDAAGGIGGVPSSQAARKERHAVTEHSFGSNGGEVKWGQSAERTIFEKKEGTGPLDGDLRSITTEGVGELNNKILHQKLQEITKQREGLQQMEIDLRAKTIGRSNILKMQNSFEVQLKEHRAMNANLKAWAKDDLLREQNKELATFRYASFH</sequence>
<dbReference type="PANTHER" id="PTHR35766">
    <property type="entry name" value="OS08G0543600 PROTEIN"/>
    <property type="match status" value="1"/>
</dbReference>
<dbReference type="PANTHER" id="PTHR35766:SF1">
    <property type="entry name" value="OS08G0543600 PROTEIN"/>
    <property type="match status" value="1"/>
</dbReference>
<name>A0A427AK77_ENSVE</name>
<proteinExistence type="predicted"/>
<evidence type="ECO:0000313" key="3">
    <source>
        <dbReference type="Proteomes" id="UP000287651"/>
    </source>
</evidence>
<comment type="caution">
    <text evidence="2">The sequence shown here is derived from an EMBL/GenBank/DDBJ whole genome shotgun (WGS) entry which is preliminary data.</text>
</comment>